<organism evidence="4 5">
    <name type="scientific">Aquirufa rosea</name>
    <dbReference type="NCBI Taxonomy" id="2509241"/>
    <lineage>
        <taxon>Bacteria</taxon>
        <taxon>Pseudomonadati</taxon>
        <taxon>Bacteroidota</taxon>
        <taxon>Cytophagia</taxon>
        <taxon>Cytophagales</taxon>
        <taxon>Flectobacillaceae</taxon>
        <taxon>Aquirufa</taxon>
    </lineage>
</organism>
<name>A0A4Q1BZ69_9BACT</name>
<sequence>MKKAIIIGATSGIGKSLAELLLLEGYEVGVTGRREELFQSIKTQETSRIFFKKVDVQDLSTLEPICNELVRQMGGLDLLIISAGIGEENKNLNFEVENSVIKTNIQGFTCVADWAVRHFKEQGYGHLVNISSIAGIRGNGIAPSYNATKAYQINYLEGLRINVKDYGSSITITDVRPGFVNTPMAKGEGLFWVAPVQKAAEQIFEAIRQKKQVVYITKRWRLIAVLLRVIPFSILKRI</sequence>
<dbReference type="GO" id="GO:0016020">
    <property type="term" value="C:membrane"/>
    <property type="evidence" value="ECO:0007669"/>
    <property type="project" value="TreeGrafter"/>
</dbReference>
<accession>A0A4Q1BZ69</accession>
<comment type="caution">
    <text evidence="4">The sequence shown here is derived from an EMBL/GenBank/DDBJ whole genome shotgun (WGS) entry which is preliminary data.</text>
</comment>
<dbReference type="PRINTS" id="PR00081">
    <property type="entry name" value="GDHRDH"/>
</dbReference>
<reference evidence="4 5" key="1">
    <citation type="submission" date="2019-01" db="EMBL/GenBank/DDBJ databases">
        <title>Cytophagaceae bacterium strain CAR-16.</title>
        <authorList>
            <person name="Chen W.-M."/>
        </authorList>
    </citation>
    <scope>NUCLEOTIDE SEQUENCE [LARGE SCALE GENOMIC DNA]</scope>
    <source>
        <strain evidence="4 5">CAR-16</strain>
    </source>
</reference>
<dbReference type="SUPFAM" id="SSF51735">
    <property type="entry name" value="NAD(P)-binding Rossmann-fold domains"/>
    <property type="match status" value="1"/>
</dbReference>
<dbReference type="InterPro" id="IPR036291">
    <property type="entry name" value="NAD(P)-bd_dom_sf"/>
</dbReference>
<evidence type="ECO:0000256" key="1">
    <source>
        <dbReference type="ARBA" id="ARBA00006484"/>
    </source>
</evidence>
<dbReference type="GO" id="GO:0016491">
    <property type="term" value="F:oxidoreductase activity"/>
    <property type="evidence" value="ECO:0007669"/>
    <property type="project" value="UniProtKB-KW"/>
</dbReference>
<dbReference type="PANTHER" id="PTHR44196">
    <property type="entry name" value="DEHYDROGENASE/REDUCTASE SDR FAMILY MEMBER 7B"/>
    <property type="match status" value="1"/>
</dbReference>
<proteinExistence type="inferred from homology"/>
<protein>
    <submittedName>
        <fullName evidence="4">SDR family NAD(P)-dependent oxidoreductase</fullName>
    </submittedName>
</protein>
<evidence type="ECO:0000256" key="2">
    <source>
        <dbReference type="ARBA" id="ARBA00023002"/>
    </source>
</evidence>
<gene>
    <name evidence="4" type="ORF">ESB04_07810</name>
</gene>
<evidence type="ECO:0000313" key="4">
    <source>
        <dbReference type="EMBL" id="RXK48850.1"/>
    </source>
</evidence>
<dbReference type="PRINTS" id="PR00080">
    <property type="entry name" value="SDRFAMILY"/>
</dbReference>
<evidence type="ECO:0000256" key="3">
    <source>
        <dbReference type="RuleBase" id="RU000363"/>
    </source>
</evidence>
<dbReference type="RefSeq" id="WP_129027174.1">
    <property type="nucleotide sequence ID" value="NZ_SDHY01000004.1"/>
</dbReference>
<dbReference type="InterPro" id="IPR002347">
    <property type="entry name" value="SDR_fam"/>
</dbReference>
<dbReference type="EMBL" id="SDHY01000004">
    <property type="protein sequence ID" value="RXK48850.1"/>
    <property type="molecule type" value="Genomic_DNA"/>
</dbReference>
<dbReference type="PANTHER" id="PTHR44196:SF3">
    <property type="entry name" value="SHORT CHAIN DEHYDROGENASE FAMILY PROTEIN"/>
    <property type="match status" value="1"/>
</dbReference>
<dbReference type="Proteomes" id="UP000289455">
    <property type="component" value="Unassembled WGS sequence"/>
</dbReference>
<dbReference type="Gene3D" id="3.40.50.720">
    <property type="entry name" value="NAD(P)-binding Rossmann-like Domain"/>
    <property type="match status" value="1"/>
</dbReference>
<dbReference type="Pfam" id="PF00106">
    <property type="entry name" value="adh_short"/>
    <property type="match status" value="1"/>
</dbReference>
<evidence type="ECO:0000313" key="5">
    <source>
        <dbReference type="Proteomes" id="UP000289455"/>
    </source>
</evidence>
<dbReference type="AlphaFoldDB" id="A0A4Q1BZ69"/>
<keyword evidence="2" id="KW-0560">Oxidoreductase</keyword>
<comment type="similarity">
    <text evidence="1 3">Belongs to the short-chain dehydrogenases/reductases (SDR) family.</text>
</comment>
<dbReference type="OrthoDB" id="335726at2"/>
<keyword evidence="5" id="KW-1185">Reference proteome</keyword>